<dbReference type="EMBL" id="DAAEZQ010000007">
    <property type="protein sequence ID" value="HAA9722901.1"/>
    <property type="molecule type" value="Genomic_DNA"/>
</dbReference>
<dbReference type="RefSeq" id="WP_069009676.1">
    <property type="nucleotide sequence ID" value="NZ_JBEQPT010000001.1"/>
</dbReference>
<dbReference type="AlphaFoldDB" id="A0A6X4QQB0"/>
<comment type="caution">
    <text evidence="1">The sequence shown here is derived from an EMBL/GenBank/DDBJ whole genome shotgun (WGS) entry which is preliminary data.</text>
</comment>
<organism evidence="1">
    <name type="scientific">Listeria monocytogenes</name>
    <dbReference type="NCBI Taxonomy" id="1639"/>
    <lineage>
        <taxon>Bacteria</taxon>
        <taxon>Bacillati</taxon>
        <taxon>Bacillota</taxon>
        <taxon>Bacilli</taxon>
        <taxon>Bacillales</taxon>
        <taxon>Listeriaceae</taxon>
        <taxon>Listeria</taxon>
    </lineage>
</organism>
<proteinExistence type="predicted"/>
<evidence type="ECO:0000313" key="1">
    <source>
        <dbReference type="EMBL" id="HAA9722901.1"/>
    </source>
</evidence>
<accession>A0A6X4QQB0</accession>
<reference evidence="1" key="1">
    <citation type="journal article" date="2018" name="Genome Biol.">
        <title>SKESA: strategic k-mer extension for scrupulous assemblies.</title>
        <authorList>
            <person name="Souvorov A."/>
            <person name="Agarwala R."/>
            <person name="Lipman D.J."/>
        </authorList>
    </citation>
    <scope>NUCLEOTIDE SEQUENCE [LARGE SCALE GENOMIC DNA]</scope>
    <source>
        <strain evidence="1">HPB3501</strain>
    </source>
</reference>
<sequence length="187" mass="22466">MSDLSSFEVEKRIKKLIYAEKTLPEQIFFQPNKFNYYFEEPEAISIDVSDFIKMMKQLVEKTQDKVAYISEILEEKKFLQKLKISLELRRKIDFTQSDSYIIKDLDIDNIMKKNVFLHFFMYFPSDQIFILVDGYLEVAILAIDKKLDVDVIWYDVETFCPAESLEMGERFRRKFSNRLMKNYINHS</sequence>
<gene>
    <name evidence="1" type="ORF">GIH49_12230</name>
</gene>
<dbReference type="Proteomes" id="UP000844471">
    <property type="component" value="Unassembled WGS sequence"/>
</dbReference>
<reference evidence="1" key="2">
    <citation type="submission" date="2019-11" db="EMBL/GenBank/DDBJ databases">
        <authorList>
            <consortium name="NCBI Pathogen Detection Project"/>
        </authorList>
    </citation>
    <scope>NUCLEOTIDE SEQUENCE</scope>
    <source>
        <strain evidence="1">HPB3501</strain>
    </source>
</reference>
<protein>
    <submittedName>
        <fullName evidence="1">Uncharacterized protein</fullName>
    </submittedName>
</protein>
<name>A0A6X4QQB0_LISMN</name>